<gene>
    <name evidence="2" type="ORF">BBO_01761</name>
</gene>
<feature type="signal peptide" evidence="1">
    <location>
        <begin position="1"/>
        <end position="21"/>
    </location>
</feature>
<dbReference type="OrthoDB" id="4868759at2759"/>
<name>A0A167JDW8_9HYPO</name>
<keyword evidence="1" id="KW-0732">Signal</keyword>
<keyword evidence="3" id="KW-1185">Reference proteome</keyword>
<protein>
    <submittedName>
        <fullName evidence="2">Uncharacterized protein</fullName>
    </submittedName>
</protein>
<organism evidence="2 3">
    <name type="scientific">Beauveria brongniartii RCEF 3172</name>
    <dbReference type="NCBI Taxonomy" id="1081107"/>
    <lineage>
        <taxon>Eukaryota</taxon>
        <taxon>Fungi</taxon>
        <taxon>Dikarya</taxon>
        <taxon>Ascomycota</taxon>
        <taxon>Pezizomycotina</taxon>
        <taxon>Sordariomycetes</taxon>
        <taxon>Hypocreomycetidae</taxon>
        <taxon>Hypocreales</taxon>
        <taxon>Cordycipitaceae</taxon>
        <taxon>Beauveria</taxon>
        <taxon>Beauveria brongniartii</taxon>
    </lineage>
</organism>
<evidence type="ECO:0000256" key="1">
    <source>
        <dbReference type="SAM" id="SignalP"/>
    </source>
</evidence>
<comment type="caution">
    <text evidence="2">The sequence shown here is derived from an EMBL/GenBank/DDBJ whole genome shotgun (WGS) entry which is preliminary data.</text>
</comment>
<dbReference type="AlphaFoldDB" id="A0A167JDW8"/>
<dbReference type="EMBL" id="AZHA01000003">
    <property type="protein sequence ID" value="OAA50126.1"/>
    <property type="molecule type" value="Genomic_DNA"/>
</dbReference>
<reference evidence="2 3" key="1">
    <citation type="journal article" date="2016" name="Genome Biol. Evol.">
        <title>Divergent and convergent evolution of fungal pathogenicity.</title>
        <authorList>
            <person name="Shang Y."/>
            <person name="Xiao G."/>
            <person name="Zheng P."/>
            <person name="Cen K."/>
            <person name="Zhan S."/>
            <person name="Wang C."/>
        </authorList>
    </citation>
    <scope>NUCLEOTIDE SEQUENCE [LARGE SCALE GENOMIC DNA]</scope>
    <source>
        <strain evidence="2 3">RCEF 3172</strain>
    </source>
</reference>
<evidence type="ECO:0000313" key="2">
    <source>
        <dbReference type="EMBL" id="OAA50126.1"/>
    </source>
</evidence>
<sequence length="142" mass="15873">MKTEPCKIVVGLVLLAGQVLTSPLEQQHPRAVMEPLSACDQGICPDSRFGLDLLSQKNLFGWSYTLRWKGHCGCTMEGTSEDGCAVLKACGVYHRVCLDWRSRRGHWIDSNGHKTCYSIDHGYVCAKVKWEAWPSAEVACTW</sequence>
<feature type="chain" id="PRO_5007888761" evidence="1">
    <location>
        <begin position="22"/>
        <end position="142"/>
    </location>
</feature>
<proteinExistence type="predicted"/>
<evidence type="ECO:0000313" key="3">
    <source>
        <dbReference type="Proteomes" id="UP000076863"/>
    </source>
</evidence>
<accession>A0A167JDW8</accession>
<dbReference type="Proteomes" id="UP000076863">
    <property type="component" value="Unassembled WGS sequence"/>
</dbReference>